<dbReference type="SUPFAM" id="SSF88659">
    <property type="entry name" value="Sigma3 and sigma4 domains of RNA polymerase sigma factors"/>
    <property type="match status" value="1"/>
</dbReference>
<dbReference type="InterPro" id="IPR007627">
    <property type="entry name" value="RNA_pol_sigma70_r2"/>
</dbReference>
<dbReference type="AlphaFoldDB" id="A0A5E4Y306"/>
<accession>A0A5E4Y306</accession>
<keyword evidence="8" id="KW-1185">Reference proteome</keyword>
<dbReference type="CDD" id="cd06171">
    <property type="entry name" value="Sigma70_r4"/>
    <property type="match status" value="1"/>
</dbReference>
<comment type="similarity">
    <text evidence="1">Belongs to the sigma-70 factor family. ECF subfamily.</text>
</comment>
<dbReference type="GO" id="GO:0006352">
    <property type="term" value="P:DNA-templated transcription initiation"/>
    <property type="evidence" value="ECO:0007669"/>
    <property type="project" value="InterPro"/>
</dbReference>
<dbReference type="InterPro" id="IPR036388">
    <property type="entry name" value="WH-like_DNA-bd_sf"/>
</dbReference>
<dbReference type="Gene3D" id="1.10.10.10">
    <property type="entry name" value="Winged helix-like DNA-binding domain superfamily/Winged helix DNA-binding domain"/>
    <property type="match status" value="1"/>
</dbReference>
<dbReference type="GO" id="GO:0003677">
    <property type="term" value="F:DNA binding"/>
    <property type="evidence" value="ECO:0007669"/>
    <property type="project" value="InterPro"/>
</dbReference>
<dbReference type="InterPro" id="IPR013324">
    <property type="entry name" value="RNA_pol_sigma_r3/r4-like"/>
</dbReference>
<reference evidence="7 8" key="1">
    <citation type="submission" date="2019-08" db="EMBL/GenBank/DDBJ databases">
        <authorList>
            <person name="Peeters C."/>
        </authorList>
    </citation>
    <scope>NUCLEOTIDE SEQUENCE [LARGE SCALE GENOMIC DNA]</scope>
    <source>
        <strain evidence="7 8">LMG 31112</strain>
    </source>
</reference>
<evidence type="ECO:0000313" key="7">
    <source>
        <dbReference type="EMBL" id="VVE42685.1"/>
    </source>
</evidence>
<dbReference type="PANTHER" id="PTHR43133">
    <property type="entry name" value="RNA POLYMERASE ECF-TYPE SIGMA FACTO"/>
    <property type="match status" value="1"/>
</dbReference>
<feature type="domain" description="RNA polymerase sigma factor 70 region 4 type 2" evidence="6">
    <location>
        <begin position="110"/>
        <end position="158"/>
    </location>
</feature>
<dbReference type="Gene3D" id="1.10.1740.10">
    <property type="match status" value="1"/>
</dbReference>
<evidence type="ECO:0000256" key="1">
    <source>
        <dbReference type="ARBA" id="ARBA00010641"/>
    </source>
</evidence>
<sequence>MSDDTPPMVLVDYLTKHYTTLKSRMTRLLGNGDLAGDALQDTWLRVHSREEDEPIHSPAGYLLRMAVNIAVDIQRRQGRALPLDEIAELMDMADPSPGPEQIAEARSRVEALRQFIDGMPKRRRQIVLMVHWDGLEQKEVARRLGVSLRTVESDLKRAHDYLIARKDR</sequence>
<evidence type="ECO:0000256" key="3">
    <source>
        <dbReference type="ARBA" id="ARBA00023082"/>
    </source>
</evidence>
<dbReference type="Proteomes" id="UP000343317">
    <property type="component" value="Unassembled WGS sequence"/>
</dbReference>
<dbReference type="Pfam" id="PF08281">
    <property type="entry name" value="Sigma70_r4_2"/>
    <property type="match status" value="1"/>
</dbReference>
<dbReference type="InterPro" id="IPR013249">
    <property type="entry name" value="RNA_pol_sigma70_r4_t2"/>
</dbReference>
<dbReference type="RefSeq" id="WP_150622695.1">
    <property type="nucleotide sequence ID" value="NZ_CABPSM010000015.1"/>
</dbReference>
<dbReference type="InterPro" id="IPR039425">
    <property type="entry name" value="RNA_pol_sigma-70-like"/>
</dbReference>
<dbReference type="EMBL" id="CABPSM010000015">
    <property type="protein sequence ID" value="VVE42685.1"/>
    <property type="molecule type" value="Genomic_DNA"/>
</dbReference>
<keyword evidence="2" id="KW-0805">Transcription regulation</keyword>
<dbReference type="GO" id="GO:0016987">
    <property type="term" value="F:sigma factor activity"/>
    <property type="evidence" value="ECO:0007669"/>
    <property type="project" value="UniProtKB-KW"/>
</dbReference>
<keyword evidence="4" id="KW-0804">Transcription</keyword>
<organism evidence="7 8">
    <name type="scientific">Pandoraea horticolens</name>
    <dbReference type="NCBI Taxonomy" id="2508298"/>
    <lineage>
        <taxon>Bacteria</taxon>
        <taxon>Pseudomonadati</taxon>
        <taxon>Pseudomonadota</taxon>
        <taxon>Betaproteobacteria</taxon>
        <taxon>Burkholderiales</taxon>
        <taxon>Burkholderiaceae</taxon>
        <taxon>Pandoraea</taxon>
    </lineage>
</organism>
<evidence type="ECO:0000259" key="6">
    <source>
        <dbReference type="Pfam" id="PF08281"/>
    </source>
</evidence>
<dbReference type="InterPro" id="IPR013325">
    <property type="entry name" value="RNA_pol_sigma_r2"/>
</dbReference>
<evidence type="ECO:0000256" key="4">
    <source>
        <dbReference type="ARBA" id="ARBA00023163"/>
    </source>
</evidence>
<dbReference type="Pfam" id="PF04542">
    <property type="entry name" value="Sigma70_r2"/>
    <property type="match status" value="1"/>
</dbReference>
<dbReference type="SUPFAM" id="SSF88946">
    <property type="entry name" value="Sigma2 domain of RNA polymerase sigma factors"/>
    <property type="match status" value="1"/>
</dbReference>
<evidence type="ECO:0000256" key="2">
    <source>
        <dbReference type="ARBA" id="ARBA00023015"/>
    </source>
</evidence>
<proteinExistence type="inferred from homology"/>
<gene>
    <name evidence="7" type="ORF">PHO31112_04230</name>
</gene>
<dbReference type="PANTHER" id="PTHR43133:SF63">
    <property type="entry name" value="RNA POLYMERASE SIGMA FACTOR FECI-RELATED"/>
    <property type="match status" value="1"/>
</dbReference>
<protein>
    <submittedName>
        <fullName evidence="7">ECF subfamily RNA polymerase sigma factor</fullName>
    </submittedName>
</protein>
<keyword evidence="3" id="KW-0731">Sigma factor</keyword>
<feature type="domain" description="RNA polymerase sigma-70 region 2" evidence="5">
    <location>
        <begin position="15"/>
        <end position="79"/>
    </location>
</feature>
<evidence type="ECO:0000313" key="8">
    <source>
        <dbReference type="Proteomes" id="UP000343317"/>
    </source>
</evidence>
<name>A0A5E4Y306_9BURK</name>
<evidence type="ECO:0000259" key="5">
    <source>
        <dbReference type="Pfam" id="PF04542"/>
    </source>
</evidence>
<dbReference type="NCBIfam" id="TIGR02937">
    <property type="entry name" value="sigma70-ECF"/>
    <property type="match status" value="1"/>
</dbReference>
<dbReference type="InterPro" id="IPR014284">
    <property type="entry name" value="RNA_pol_sigma-70_dom"/>
</dbReference>